<evidence type="ECO:0000256" key="7">
    <source>
        <dbReference type="ARBA" id="ARBA00051538"/>
    </source>
</evidence>
<dbReference type="GO" id="GO:0030163">
    <property type="term" value="P:protein catabolic process"/>
    <property type="evidence" value="ECO:0007669"/>
    <property type="project" value="UniProtKB-UniRule"/>
</dbReference>
<evidence type="ECO:0000313" key="16">
    <source>
        <dbReference type="EMBL" id="ENO96703.1"/>
    </source>
</evidence>
<evidence type="ECO:0000256" key="2">
    <source>
        <dbReference type="ARBA" id="ARBA00022490"/>
    </source>
</evidence>
<dbReference type="Proteomes" id="UP000013047">
    <property type="component" value="Unassembled WGS sequence"/>
</dbReference>
<protein>
    <recommendedName>
        <fullName evidence="11 15">Leucyl/phenylalanyl-tRNA--protein transferase</fullName>
        <ecNumber evidence="10 15">2.3.2.6</ecNumber>
    </recommendedName>
    <alternativeName>
        <fullName evidence="12 15">L/F-transferase</fullName>
    </alternativeName>
    <alternativeName>
        <fullName evidence="13 15">Leucyltransferase</fullName>
    </alternativeName>
    <alternativeName>
        <fullName evidence="14 15">Phenyalanyltransferase</fullName>
    </alternativeName>
</protein>
<evidence type="ECO:0000256" key="15">
    <source>
        <dbReference type="HAMAP-Rule" id="MF_00688"/>
    </source>
</evidence>
<keyword evidence="4 15" id="KW-0012">Acyltransferase</keyword>
<dbReference type="GO" id="GO:0008914">
    <property type="term" value="F:leucyl-tRNA--protein transferase activity"/>
    <property type="evidence" value="ECO:0007669"/>
    <property type="project" value="UniProtKB-UniRule"/>
</dbReference>
<keyword evidence="17" id="KW-1185">Reference proteome</keyword>
<dbReference type="InterPro" id="IPR016181">
    <property type="entry name" value="Acyl_CoA_acyltransferase"/>
</dbReference>
<comment type="caution">
    <text evidence="16">The sequence shown here is derived from an EMBL/GenBank/DDBJ whole genome shotgun (WGS) entry which is preliminary data.</text>
</comment>
<dbReference type="Gene3D" id="3.40.630.70">
    <property type="entry name" value="Leucyl/phenylalanyl-tRNA-protein transferase, C-terminal domain"/>
    <property type="match status" value="1"/>
</dbReference>
<proteinExistence type="inferred from homology"/>
<evidence type="ECO:0000256" key="14">
    <source>
        <dbReference type="ARBA" id="ARBA00083640"/>
    </source>
</evidence>
<gene>
    <name evidence="15 16" type="primary">aat</name>
    <name evidence="16" type="ORF">C667_12638</name>
</gene>
<dbReference type="FunFam" id="3.30.70.3550:FF:000001">
    <property type="entry name" value="Leucyl/phenylalanyl-tRNA--protein transferase"/>
    <property type="match status" value="1"/>
</dbReference>
<dbReference type="AlphaFoldDB" id="N6ZQS3"/>
<dbReference type="PANTHER" id="PTHR30098">
    <property type="entry name" value="LEUCYL/PHENYLALANYL-TRNA--PROTEIN TRANSFERASE"/>
    <property type="match status" value="1"/>
</dbReference>
<comment type="function">
    <text evidence="8 15">Functions in the N-end rule pathway of protein degradation where it conjugates Leu, Phe and, less efficiently, Met from aminoacyl-tRNAs to the N-termini of proteins containing an N-terminal arginine or lysine.</text>
</comment>
<evidence type="ECO:0000256" key="5">
    <source>
        <dbReference type="ARBA" id="ARBA00050607"/>
    </source>
</evidence>
<evidence type="ECO:0000256" key="3">
    <source>
        <dbReference type="ARBA" id="ARBA00022679"/>
    </source>
</evidence>
<evidence type="ECO:0000256" key="9">
    <source>
        <dbReference type="ARBA" id="ARBA00061535"/>
    </source>
</evidence>
<keyword evidence="2 15" id="KW-0963">Cytoplasm</keyword>
<evidence type="ECO:0000256" key="10">
    <source>
        <dbReference type="ARBA" id="ARBA00066767"/>
    </source>
</evidence>
<evidence type="ECO:0000256" key="12">
    <source>
        <dbReference type="ARBA" id="ARBA00077136"/>
    </source>
</evidence>
<evidence type="ECO:0000256" key="13">
    <source>
        <dbReference type="ARBA" id="ARBA00077165"/>
    </source>
</evidence>
<organism evidence="16 17">
    <name type="scientific">Thauera phenylacetica B4P</name>
    <dbReference type="NCBI Taxonomy" id="1234382"/>
    <lineage>
        <taxon>Bacteria</taxon>
        <taxon>Pseudomonadati</taxon>
        <taxon>Pseudomonadota</taxon>
        <taxon>Betaproteobacteria</taxon>
        <taxon>Rhodocyclales</taxon>
        <taxon>Zoogloeaceae</taxon>
        <taxon>Thauera</taxon>
    </lineage>
</organism>
<evidence type="ECO:0000256" key="11">
    <source>
        <dbReference type="ARBA" id="ARBA00074372"/>
    </source>
</evidence>
<evidence type="ECO:0000256" key="8">
    <source>
        <dbReference type="ARBA" id="ARBA00054043"/>
    </source>
</evidence>
<reference evidence="16 17" key="1">
    <citation type="submission" date="2012-09" db="EMBL/GenBank/DDBJ databases">
        <title>Draft Genome Sequences of 6 Strains from Genus Thauera.</title>
        <authorList>
            <person name="Liu B."/>
            <person name="Shapleigh J.P."/>
            <person name="Frostegard A.H."/>
        </authorList>
    </citation>
    <scope>NUCLEOTIDE SEQUENCE [LARGE SCALE GENOMIC DNA]</scope>
    <source>
        <strain evidence="16 17">B4P</strain>
    </source>
</reference>
<dbReference type="Gene3D" id="3.30.70.3550">
    <property type="entry name" value="Leucyl/phenylalanyl-tRNA-protein transferase, N-terminal domain"/>
    <property type="match status" value="1"/>
</dbReference>
<dbReference type="PANTHER" id="PTHR30098:SF2">
    <property type="entry name" value="LEUCYL_PHENYLALANYL-TRNA--PROTEIN TRANSFERASE"/>
    <property type="match status" value="1"/>
</dbReference>
<evidence type="ECO:0000256" key="6">
    <source>
        <dbReference type="ARBA" id="ARBA00050652"/>
    </source>
</evidence>
<dbReference type="InterPro" id="IPR042203">
    <property type="entry name" value="Leu/Phe-tRNA_Trfase_C"/>
</dbReference>
<sequence length="246" mass="27399">MCTDAPRSGAGMIPWLGAEPGFPPDERALREPNGLLAAGGALTPAWLLAAYRRGIFPWFSEGEPILWWTPDPRLVLVPDELHVSHSLRKTLRRRRFEVKADTAFAAVLRACAAPRAGGPGTWITPAMRTAYLHMHELGWAHSVECWRDGRLVGGLYGMAIGHVFFGESMFARETDASKVALAHLARLLAERGYGMIDCQMTTAHLLSLGAREVPRARFTAALRQWVHDGPPPQRWAEDAMRDFDWH</sequence>
<dbReference type="SUPFAM" id="SSF55729">
    <property type="entry name" value="Acyl-CoA N-acyltransferases (Nat)"/>
    <property type="match status" value="1"/>
</dbReference>
<comment type="catalytic activity">
    <reaction evidence="7 15">
        <text>N-terminal L-lysyl-[protein] + L-leucyl-tRNA(Leu) = N-terminal L-leucyl-L-lysyl-[protein] + tRNA(Leu) + H(+)</text>
        <dbReference type="Rhea" id="RHEA:12340"/>
        <dbReference type="Rhea" id="RHEA-COMP:9613"/>
        <dbReference type="Rhea" id="RHEA-COMP:9622"/>
        <dbReference type="Rhea" id="RHEA-COMP:12670"/>
        <dbReference type="Rhea" id="RHEA-COMP:12671"/>
        <dbReference type="ChEBI" id="CHEBI:15378"/>
        <dbReference type="ChEBI" id="CHEBI:65249"/>
        <dbReference type="ChEBI" id="CHEBI:78442"/>
        <dbReference type="ChEBI" id="CHEBI:78494"/>
        <dbReference type="ChEBI" id="CHEBI:133043"/>
        <dbReference type="EC" id="2.3.2.6"/>
    </reaction>
</comment>
<dbReference type="FunFam" id="3.40.630.70:FF:000001">
    <property type="entry name" value="Leucyl/phenylalanyl-tRNA--protein transferase"/>
    <property type="match status" value="1"/>
</dbReference>
<accession>N6ZQS3</accession>
<dbReference type="EC" id="2.3.2.6" evidence="10 15"/>
<dbReference type="HAMAP" id="MF_00688">
    <property type="entry name" value="Leu_Phe_trans"/>
    <property type="match status" value="1"/>
</dbReference>
<comment type="catalytic activity">
    <reaction evidence="5 15">
        <text>L-phenylalanyl-tRNA(Phe) + an N-terminal L-alpha-aminoacyl-[protein] = an N-terminal L-phenylalanyl-L-alpha-aminoacyl-[protein] + tRNA(Phe)</text>
        <dbReference type="Rhea" id="RHEA:43632"/>
        <dbReference type="Rhea" id="RHEA-COMP:9668"/>
        <dbReference type="Rhea" id="RHEA-COMP:9699"/>
        <dbReference type="Rhea" id="RHEA-COMP:10636"/>
        <dbReference type="Rhea" id="RHEA-COMP:10637"/>
        <dbReference type="ChEBI" id="CHEBI:78442"/>
        <dbReference type="ChEBI" id="CHEBI:78531"/>
        <dbReference type="ChEBI" id="CHEBI:78597"/>
        <dbReference type="ChEBI" id="CHEBI:83561"/>
        <dbReference type="EC" id="2.3.2.6"/>
    </reaction>
</comment>
<dbReference type="NCBIfam" id="TIGR00667">
    <property type="entry name" value="aat"/>
    <property type="match status" value="1"/>
</dbReference>
<dbReference type="Pfam" id="PF03588">
    <property type="entry name" value="Leu_Phe_trans"/>
    <property type="match status" value="1"/>
</dbReference>
<comment type="subcellular location">
    <subcellularLocation>
        <location evidence="1 15">Cytoplasm</location>
    </subcellularLocation>
</comment>
<evidence type="ECO:0000256" key="1">
    <source>
        <dbReference type="ARBA" id="ARBA00004496"/>
    </source>
</evidence>
<comment type="similarity">
    <text evidence="9 15">Belongs to the L/F-transferase family.</text>
</comment>
<dbReference type="InterPro" id="IPR042221">
    <property type="entry name" value="Leu/Phe-tRNA_Trfase_N"/>
</dbReference>
<dbReference type="GO" id="GO:0005737">
    <property type="term" value="C:cytoplasm"/>
    <property type="evidence" value="ECO:0007669"/>
    <property type="project" value="UniProtKB-SubCell"/>
</dbReference>
<name>N6ZQS3_9RHOO</name>
<evidence type="ECO:0000256" key="4">
    <source>
        <dbReference type="ARBA" id="ARBA00023315"/>
    </source>
</evidence>
<keyword evidence="3 15" id="KW-0808">Transferase</keyword>
<comment type="catalytic activity">
    <reaction evidence="6 15">
        <text>N-terminal L-arginyl-[protein] + L-leucyl-tRNA(Leu) = N-terminal L-leucyl-L-arginyl-[protein] + tRNA(Leu) + H(+)</text>
        <dbReference type="Rhea" id="RHEA:50416"/>
        <dbReference type="Rhea" id="RHEA-COMP:9613"/>
        <dbReference type="Rhea" id="RHEA-COMP:9622"/>
        <dbReference type="Rhea" id="RHEA-COMP:12672"/>
        <dbReference type="Rhea" id="RHEA-COMP:12673"/>
        <dbReference type="ChEBI" id="CHEBI:15378"/>
        <dbReference type="ChEBI" id="CHEBI:64719"/>
        <dbReference type="ChEBI" id="CHEBI:78442"/>
        <dbReference type="ChEBI" id="CHEBI:78494"/>
        <dbReference type="ChEBI" id="CHEBI:133044"/>
        <dbReference type="EC" id="2.3.2.6"/>
    </reaction>
</comment>
<dbReference type="EMBL" id="AMXF01000088">
    <property type="protein sequence ID" value="ENO96703.1"/>
    <property type="molecule type" value="Genomic_DNA"/>
</dbReference>
<dbReference type="InterPro" id="IPR004616">
    <property type="entry name" value="Leu/Phe-tRNA_Trfase"/>
</dbReference>
<evidence type="ECO:0000313" key="17">
    <source>
        <dbReference type="Proteomes" id="UP000013047"/>
    </source>
</evidence>